<gene>
    <name evidence="2" type="ORF">VTL71DRAFT_5523</name>
</gene>
<keyword evidence="1" id="KW-0732">Signal</keyword>
<evidence type="ECO:0000313" key="2">
    <source>
        <dbReference type="EMBL" id="KAL2063718.1"/>
    </source>
</evidence>
<dbReference type="Proteomes" id="UP001595075">
    <property type="component" value="Unassembled WGS sequence"/>
</dbReference>
<evidence type="ECO:0000313" key="3">
    <source>
        <dbReference type="Proteomes" id="UP001595075"/>
    </source>
</evidence>
<evidence type="ECO:0008006" key="4">
    <source>
        <dbReference type="Google" id="ProtNLM"/>
    </source>
</evidence>
<reference evidence="2 3" key="1">
    <citation type="journal article" date="2024" name="Commun. Biol.">
        <title>Comparative genomic analysis of thermophilic fungi reveals convergent evolutionary adaptations and gene losses.</title>
        <authorList>
            <person name="Steindorff A.S."/>
            <person name="Aguilar-Pontes M.V."/>
            <person name="Robinson A.J."/>
            <person name="Andreopoulos B."/>
            <person name="LaButti K."/>
            <person name="Kuo A."/>
            <person name="Mondo S."/>
            <person name="Riley R."/>
            <person name="Otillar R."/>
            <person name="Haridas S."/>
            <person name="Lipzen A."/>
            <person name="Grimwood J."/>
            <person name="Schmutz J."/>
            <person name="Clum A."/>
            <person name="Reid I.D."/>
            <person name="Moisan M.C."/>
            <person name="Butler G."/>
            <person name="Nguyen T.T.M."/>
            <person name="Dewar K."/>
            <person name="Conant G."/>
            <person name="Drula E."/>
            <person name="Henrissat B."/>
            <person name="Hansel C."/>
            <person name="Singer S."/>
            <person name="Hutchinson M.I."/>
            <person name="de Vries R.P."/>
            <person name="Natvig D.O."/>
            <person name="Powell A.J."/>
            <person name="Tsang A."/>
            <person name="Grigoriev I.V."/>
        </authorList>
    </citation>
    <scope>NUCLEOTIDE SEQUENCE [LARGE SCALE GENOMIC DNA]</scope>
    <source>
        <strain evidence="2 3">CBS 494.80</strain>
    </source>
</reference>
<accession>A0ABR4C193</accession>
<organism evidence="2 3">
    <name type="scientific">Oculimacula yallundae</name>
    <dbReference type="NCBI Taxonomy" id="86028"/>
    <lineage>
        <taxon>Eukaryota</taxon>
        <taxon>Fungi</taxon>
        <taxon>Dikarya</taxon>
        <taxon>Ascomycota</taxon>
        <taxon>Pezizomycotina</taxon>
        <taxon>Leotiomycetes</taxon>
        <taxon>Helotiales</taxon>
        <taxon>Ploettnerulaceae</taxon>
        <taxon>Oculimacula</taxon>
    </lineage>
</organism>
<proteinExistence type="predicted"/>
<feature type="signal peptide" evidence="1">
    <location>
        <begin position="1"/>
        <end position="19"/>
    </location>
</feature>
<comment type="caution">
    <text evidence="2">The sequence shown here is derived from an EMBL/GenBank/DDBJ whole genome shotgun (WGS) entry which is preliminary data.</text>
</comment>
<feature type="chain" id="PRO_5045439196" description="Apple domain-containing protein" evidence="1">
    <location>
        <begin position="20"/>
        <end position="316"/>
    </location>
</feature>
<name>A0ABR4C193_9HELO</name>
<protein>
    <recommendedName>
        <fullName evidence="4">Apple domain-containing protein</fullName>
    </recommendedName>
</protein>
<keyword evidence="3" id="KW-1185">Reference proteome</keyword>
<sequence>MSSILGSLAFLSFAVSALASPVANEGPSNGAAAGILARAVCNDNLGRCFKPTGTASKDIASRAAATAFCSSFLSIPVVTSYIATSTPISSITVTTTLTASTETQTSVSTSEIEQTLTQTVTSTTKIPFVVLPPRALSTEAPPKCASAASPAQFTSACACLTVIPSTTYVTSTAPLATNTATNILSVTATSTTLTTTTAITGTKTETQIAVVTQISDNVECPAVSSPYIVGSKTFTTTCDRYSVGGRILTVLPSIMSFKGCIDRCISETSCVYGFWVSPSSEMWGEQEGNNCYLYDILATEELIVQGVSGFYLSQGV</sequence>
<dbReference type="EMBL" id="JAZHXI010000015">
    <property type="protein sequence ID" value="KAL2063718.1"/>
    <property type="molecule type" value="Genomic_DNA"/>
</dbReference>
<evidence type="ECO:0000256" key="1">
    <source>
        <dbReference type="SAM" id="SignalP"/>
    </source>
</evidence>